<keyword evidence="5" id="KW-0378">Hydrolase</keyword>
<sequence length="285" mass="30945">MSNTLMAERDAFLARHPETRLTLDGRDWGLIDTGGTGDVFLFLPGTLGRADVFFKVIEPVAAHMRVLAVSYPESGGVVDWAASLISLLDQLGVAKVSLLGSSLGGFVAQYFAATYPERVSHLFAANTLHSLAGIGERPPYSSDLWTAPIDELRRGFAMGLTAWADAHPDQREVIDFLLAEAAGRIPEMEMRARLDALKTGPVLPPLSNTADTATTIESLDDPLIPAPMRAAVRERNAPGHSYRFLWGGHFPYLVRGDVYANLLLSRLGRVPMGGEWAENDGVFEA</sequence>
<dbReference type="PANTHER" id="PTHR15913">
    <property type="entry name" value="ACID CLUSTER PROTEIN 33"/>
    <property type="match status" value="1"/>
</dbReference>
<dbReference type="SUPFAM" id="SSF53474">
    <property type="entry name" value="alpha/beta-Hydrolases"/>
    <property type="match status" value="1"/>
</dbReference>
<dbReference type="Gene3D" id="3.40.50.1820">
    <property type="entry name" value="alpha/beta hydrolase"/>
    <property type="match status" value="1"/>
</dbReference>
<reference evidence="5 6" key="1">
    <citation type="submission" date="2022-10" db="EMBL/GenBank/DDBJ databases">
        <title>Pararhodobacter sp. nov., isolated from marine algae.</title>
        <authorList>
            <person name="Choi B.J."/>
            <person name="Kim J.M."/>
            <person name="Lee J.K."/>
            <person name="Choi D.G."/>
            <person name="Jeon C.O."/>
        </authorList>
    </citation>
    <scope>NUCLEOTIDE SEQUENCE [LARGE SCALE GENOMIC DNA]</scope>
    <source>
        <strain evidence="5 6">ZQ420</strain>
    </source>
</reference>
<gene>
    <name evidence="5" type="ORF">OKW52_12445</name>
</gene>
<comment type="subcellular location">
    <subcellularLocation>
        <location evidence="1">Cytoplasm</location>
    </subcellularLocation>
</comment>
<organism evidence="5 6">
    <name type="scientific">Pararhodobacter zhoushanensis</name>
    <dbReference type="NCBI Taxonomy" id="2479545"/>
    <lineage>
        <taxon>Bacteria</taxon>
        <taxon>Pseudomonadati</taxon>
        <taxon>Pseudomonadota</taxon>
        <taxon>Alphaproteobacteria</taxon>
        <taxon>Rhodobacterales</taxon>
        <taxon>Paracoccaceae</taxon>
        <taxon>Pararhodobacter</taxon>
    </lineage>
</organism>
<keyword evidence="6" id="KW-1185">Reference proteome</keyword>
<protein>
    <recommendedName>
        <fullName evidence="2">Maspardin</fullName>
    </recommendedName>
</protein>
<dbReference type="InterPro" id="IPR029058">
    <property type="entry name" value="AB_hydrolase_fold"/>
</dbReference>
<evidence type="ECO:0000313" key="5">
    <source>
        <dbReference type="EMBL" id="MCW1933042.1"/>
    </source>
</evidence>
<dbReference type="PANTHER" id="PTHR15913:SF0">
    <property type="entry name" value="MASPARDIN"/>
    <property type="match status" value="1"/>
</dbReference>
<evidence type="ECO:0000256" key="1">
    <source>
        <dbReference type="ARBA" id="ARBA00004496"/>
    </source>
</evidence>
<dbReference type="Pfam" id="PF00561">
    <property type="entry name" value="Abhydrolase_1"/>
    <property type="match status" value="1"/>
</dbReference>
<accession>A0ABT3GZS5</accession>
<feature type="domain" description="AB hydrolase-1" evidence="4">
    <location>
        <begin position="39"/>
        <end position="136"/>
    </location>
</feature>
<comment type="caution">
    <text evidence="5">The sequence shown here is derived from an EMBL/GenBank/DDBJ whole genome shotgun (WGS) entry which is preliminary data.</text>
</comment>
<evidence type="ECO:0000256" key="2">
    <source>
        <dbReference type="ARBA" id="ARBA00020148"/>
    </source>
</evidence>
<proteinExistence type="predicted"/>
<dbReference type="EMBL" id="JAPDFL010000001">
    <property type="protein sequence ID" value="MCW1933042.1"/>
    <property type="molecule type" value="Genomic_DNA"/>
</dbReference>
<evidence type="ECO:0000256" key="3">
    <source>
        <dbReference type="ARBA" id="ARBA00022490"/>
    </source>
</evidence>
<dbReference type="InterPro" id="IPR026151">
    <property type="entry name" value="Maspardin"/>
</dbReference>
<dbReference type="Proteomes" id="UP001208938">
    <property type="component" value="Unassembled WGS sequence"/>
</dbReference>
<dbReference type="InterPro" id="IPR000073">
    <property type="entry name" value="AB_hydrolase_1"/>
</dbReference>
<evidence type="ECO:0000313" key="6">
    <source>
        <dbReference type="Proteomes" id="UP001208938"/>
    </source>
</evidence>
<keyword evidence="3" id="KW-0963">Cytoplasm</keyword>
<evidence type="ECO:0000259" key="4">
    <source>
        <dbReference type="Pfam" id="PF00561"/>
    </source>
</evidence>
<dbReference type="RefSeq" id="WP_264505991.1">
    <property type="nucleotide sequence ID" value="NZ_JAPDFL010000001.1"/>
</dbReference>
<dbReference type="GO" id="GO:0016787">
    <property type="term" value="F:hydrolase activity"/>
    <property type="evidence" value="ECO:0007669"/>
    <property type="project" value="UniProtKB-KW"/>
</dbReference>
<name>A0ABT3GZS5_9RHOB</name>